<gene>
    <name evidence="1" type="ORF">HMPREF9624_01215</name>
</gene>
<accession>G9WWD1</accession>
<dbReference type="PATRIC" id="fig|796944.3.peg.1955"/>
<dbReference type="HOGENOM" id="CLU_993361_0_0_9"/>
<name>G9WWD1_9FIRM</name>
<dbReference type="EMBL" id="AFZD01000019">
    <property type="protein sequence ID" value="EHL10537.1"/>
    <property type="molecule type" value="Genomic_DNA"/>
</dbReference>
<dbReference type="Proteomes" id="UP000003527">
    <property type="component" value="Unassembled WGS sequence"/>
</dbReference>
<organism evidence="1 2">
    <name type="scientific">Oribacterium asaccharolyticum ACB7</name>
    <dbReference type="NCBI Taxonomy" id="796944"/>
    <lineage>
        <taxon>Bacteria</taxon>
        <taxon>Bacillati</taxon>
        <taxon>Bacillota</taxon>
        <taxon>Clostridia</taxon>
        <taxon>Lachnospirales</taxon>
        <taxon>Lachnospiraceae</taxon>
        <taxon>Oribacterium</taxon>
    </lineage>
</organism>
<proteinExistence type="predicted"/>
<comment type="caution">
    <text evidence="1">The sequence shown here is derived from an EMBL/GenBank/DDBJ whole genome shotgun (WGS) entry which is preliminary data.</text>
</comment>
<evidence type="ECO:0000313" key="2">
    <source>
        <dbReference type="Proteomes" id="UP000003527"/>
    </source>
</evidence>
<dbReference type="RefSeq" id="WP_009537003.1">
    <property type="nucleotide sequence ID" value="NZ_JH414505.1"/>
</dbReference>
<sequence length="280" mass="32703">MEEDREEMGRESEIIFLDLQGGYRELSLTEGIRVESCSSNSFREALKKEKFSPYGLHFFDSADYHFLTKYFLDGLSEEFLLLLFDHQADLKRGEGEELSHRSWLREVMVSVPHCKGILLLGTPEKEKAEINDALMSLSDEYRPRRESHLKDARAEKMDLNREKEAFRDPILNTSLYCFTDGDFQSGRVKTHLPRLLKMLNLPLYCSMDKKILGERFTEKEFDEGISYVLEAGVKILGMDIFEDGNIKKQSEEEKNARLFNEKLISNYHINHHGLFLERKD</sequence>
<keyword evidence="2" id="KW-1185">Reference proteome</keyword>
<evidence type="ECO:0000313" key="1">
    <source>
        <dbReference type="EMBL" id="EHL10537.1"/>
    </source>
</evidence>
<reference evidence="1 2" key="1">
    <citation type="submission" date="2011-08" db="EMBL/GenBank/DDBJ databases">
        <title>The Genome Sequence of Oribacterium sp. ACB7.</title>
        <authorList>
            <consortium name="The Broad Institute Genome Sequencing Platform"/>
            <person name="Earl A."/>
            <person name="Ward D."/>
            <person name="Feldgarden M."/>
            <person name="Gevers D."/>
            <person name="Sizova M."/>
            <person name="Hazen A."/>
            <person name="Epstein S."/>
            <person name="Young S.K."/>
            <person name="Zeng Q."/>
            <person name="Gargeya S."/>
            <person name="Fitzgerald M."/>
            <person name="Haas B."/>
            <person name="Abouelleil A."/>
            <person name="Alvarado L."/>
            <person name="Arachchi H.M."/>
            <person name="Berlin A."/>
            <person name="Brown A."/>
            <person name="Chapman S.B."/>
            <person name="Chen Z."/>
            <person name="Dunbar C."/>
            <person name="Freedman E."/>
            <person name="Gearin G."/>
            <person name="Gellesch M."/>
            <person name="Goldberg J."/>
            <person name="Griggs A."/>
            <person name="Gujja S."/>
            <person name="Heiman D."/>
            <person name="Howarth C."/>
            <person name="Larson L."/>
            <person name="Lui A."/>
            <person name="MacDonald P.J.P."/>
            <person name="Montmayeur A."/>
            <person name="Murphy C."/>
            <person name="Neiman D."/>
            <person name="Pearson M."/>
            <person name="Priest M."/>
            <person name="Roberts A."/>
            <person name="Saif S."/>
            <person name="Shea T."/>
            <person name="Shenoy N."/>
            <person name="Sisk P."/>
            <person name="Stolte C."/>
            <person name="Sykes S."/>
            <person name="Wortman J."/>
            <person name="Nusbaum C."/>
            <person name="Birren B."/>
        </authorList>
    </citation>
    <scope>NUCLEOTIDE SEQUENCE [LARGE SCALE GENOMIC DNA]</scope>
    <source>
        <strain evidence="1 2">ACB7</strain>
    </source>
</reference>
<protein>
    <submittedName>
        <fullName evidence="1">Uncharacterized protein</fullName>
    </submittedName>
</protein>
<dbReference type="AlphaFoldDB" id="G9WWD1"/>